<keyword evidence="2" id="KW-1185">Reference proteome</keyword>
<comment type="caution">
    <text evidence="1">The sequence shown here is derived from an EMBL/GenBank/DDBJ whole genome shotgun (WGS) entry which is preliminary data.</text>
</comment>
<dbReference type="Proteomes" id="UP000805193">
    <property type="component" value="Unassembled WGS sequence"/>
</dbReference>
<sequence length="162" mass="18295">SRRHLPSGNGLHLDNHLHLQLKDRLNLNSHLHLQATTSGGTNPTWIPLLYKEPGSAKETPTVQAPVEMKTSPEGQSSPQRFSLNVRRQRATHCLHVPMRLLCPVRRVLYLQRSKTCHPRHQLALLVGVGGCLPLRLAALLSLRGQIQLCRSNDPSFYWIENE</sequence>
<evidence type="ECO:0000313" key="2">
    <source>
        <dbReference type="Proteomes" id="UP000805193"/>
    </source>
</evidence>
<reference evidence="1 2" key="1">
    <citation type="journal article" date="2020" name="Cell">
        <title>Large-Scale Comparative Analyses of Tick Genomes Elucidate Their Genetic Diversity and Vector Capacities.</title>
        <authorList>
            <consortium name="Tick Genome and Microbiome Consortium (TIGMIC)"/>
            <person name="Jia N."/>
            <person name="Wang J."/>
            <person name="Shi W."/>
            <person name="Du L."/>
            <person name="Sun Y."/>
            <person name="Zhan W."/>
            <person name="Jiang J.F."/>
            <person name="Wang Q."/>
            <person name="Zhang B."/>
            <person name="Ji P."/>
            <person name="Bell-Sakyi L."/>
            <person name="Cui X.M."/>
            <person name="Yuan T.T."/>
            <person name="Jiang B.G."/>
            <person name="Yang W.F."/>
            <person name="Lam T.T."/>
            <person name="Chang Q.C."/>
            <person name="Ding S.J."/>
            <person name="Wang X.J."/>
            <person name="Zhu J.G."/>
            <person name="Ruan X.D."/>
            <person name="Zhao L."/>
            <person name="Wei J.T."/>
            <person name="Ye R.Z."/>
            <person name="Que T.C."/>
            <person name="Du C.H."/>
            <person name="Zhou Y.H."/>
            <person name="Cheng J.X."/>
            <person name="Dai P.F."/>
            <person name="Guo W.B."/>
            <person name="Han X.H."/>
            <person name="Huang E.J."/>
            <person name="Li L.F."/>
            <person name="Wei W."/>
            <person name="Gao Y.C."/>
            <person name="Liu J.Z."/>
            <person name="Shao H.Z."/>
            <person name="Wang X."/>
            <person name="Wang C.C."/>
            <person name="Yang T.C."/>
            <person name="Huo Q.B."/>
            <person name="Li W."/>
            <person name="Chen H.Y."/>
            <person name="Chen S.E."/>
            <person name="Zhou L.G."/>
            <person name="Ni X.B."/>
            <person name="Tian J.H."/>
            <person name="Sheng Y."/>
            <person name="Liu T."/>
            <person name="Pan Y.S."/>
            <person name="Xia L.Y."/>
            <person name="Li J."/>
            <person name="Zhao F."/>
            <person name="Cao W.C."/>
        </authorList>
    </citation>
    <scope>NUCLEOTIDE SEQUENCE [LARGE SCALE GENOMIC DNA]</scope>
    <source>
        <strain evidence="1">Iper-2018</strain>
    </source>
</reference>
<dbReference type="EMBL" id="JABSTQ010009727">
    <property type="protein sequence ID" value="KAG0426344.1"/>
    <property type="molecule type" value="Genomic_DNA"/>
</dbReference>
<feature type="non-terminal residue" evidence="1">
    <location>
        <position position="1"/>
    </location>
</feature>
<protein>
    <submittedName>
        <fullName evidence="1">Uncharacterized protein</fullName>
    </submittedName>
</protein>
<name>A0AC60PYX9_IXOPE</name>
<proteinExistence type="predicted"/>
<evidence type="ECO:0000313" key="1">
    <source>
        <dbReference type="EMBL" id="KAG0426344.1"/>
    </source>
</evidence>
<gene>
    <name evidence="1" type="ORF">HPB47_026546</name>
</gene>
<accession>A0AC60PYX9</accession>
<organism evidence="1 2">
    <name type="scientific">Ixodes persulcatus</name>
    <name type="common">Taiga tick</name>
    <dbReference type="NCBI Taxonomy" id="34615"/>
    <lineage>
        <taxon>Eukaryota</taxon>
        <taxon>Metazoa</taxon>
        <taxon>Ecdysozoa</taxon>
        <taxon>Arthropoda</taxon>
        <taxon>Chelicerata</taxon>
        <taxon>Arachnida</taxon>
        <taxon>Acari</taxon>
        <taxon>Parasitiformes</taxon>
        <taxon>Ixodida</taxon>
        <taxon>Ixodoidea</taxon>
        <taxon>Ixodidae</taxon>
        <taxon>Ixodinae</taxon>
        <taxon>Ixodes</taxon>
    </lineage>
</organism>